<gene>
    <name evidence="1" type="ORF">QO001_006435</name>
</gene>
<sequence length="194" mass="21308">MAVLICVLCGSARSAELPGFEAMQTGPGTPGRWETVVDAEAADGRAVVQTSDDPTDDRFPLLIRMATAPADVRVRTRIKPMAGSVDQAGGMALRLLDRNNYYLVRANALESNVRFYKVTAGRRVQLAGADLPVTAGAWHELAITAREDRFAVSFDGRELFTAVDETFRSPGKIAFWTKADSVTWFDRLDVEELR</sequence>
<evidence type="ECO:0000313" key="1">
    <source>
        <dbReference type="EMBL" id="MDQ0547476.1"/>
    </source>
</evidence>
<accession>A0AAJ1TYU0</accession>
<dbReference type="InterPro" id="IPR013320">
    <property type="entry name" value="ConA-like_dom_sf"/>
</dbReference>
<proteinExistence type="predicted"/>
<dbReference type="AlphaFoldDB" id="A0AAJ1TYU0"/>
<name>A0AAJ1TYU0_9HYPH</name>
<organism evidence="1 2">
    <name type="scientific">Methylobacterium brachiatum</name>
    <dbReference type="NCBI Taxonomy" id="269660"/>
    <lineage>
        <taxon>Bacteria</taxon>
        <taxon>Pseudomonadati</taxon>
        <taxon>Pseudomonadota</taxon>
        <taxon>Alphaproteobacteria</taxon>
        <taxon>Hyphomicrobiales</taxon>
        <taxon>Methylobacteriaceae</taxon>
        <taxon>Methylobacterium</taxon>
    </lineage>
</organism>
<evidence type="ECO:0000313" key="2">
    <source>
        <dbReference type="Proteomes" id="UP001223420"/>
    </source>
</evidence>
<dbReference type="RefSeq" id="WP_230368485.1">
    <property type="nucleotide sequence ID" value="NZ_JAJALK010000031.1"/>
</dbReference>
<evidence type="ECO:0008006" key="3">
    <source>
        <dbReference type="Google" id="ProtNLM"/>
    </source>
</evidence>
<dbReference type="Proteomes" id="UP001223420">
    <property type="component" value="Unassembled WGS sequence"/>
</dbReference>
<dbReference type="SUPFAM" id="SSF49899">
    <property type="entry name" value="Concanavalin A-like lectins/glucanases"/>
    <property type="match status" value="1"/>
</dbReference>
<reference evidence="1" key="1">
    <citation type="submission" date="2023-07" db="EMBL/GenBank/DDBJ databases">
        <title>Genomic Encyclopedia of Type Strains, Phase IV (KMG-IV): sequencing the most valuable type-strain genomes for metagenomic binning, comparative biology and taxonomic classification.</title>
        <authorList>
            <person name="Goeker M."/>
        </authorList>
    </citation>
    <scope>NUCLEOTIDE SEQUENCE</scope>
    <source>
        <strain evidence="1">DSM 19569</strain>
    </source>
</reference>
<comment type="caution">
    <text evidence="1">The sequence shown here is derived from an EMBL/GenBank/DDBJ whole genome shotgun (WGS) entry which is preliminary data.</text>
</comment>
<protein>
    <recommendedName>
        <fullName evidence="3">3-keto-disaccharide hydrolase domain-containing protein</fullName>
    </recommendedName>
</protein>
<dbReference type="Gene3D" id="2.60.120.560">
    <property type="entry name" value="Exo-inulinase, domain 1"/>
    <property type="match status" value="1"/>
</dbReference>
<dbReference type="EMBL" id="JAUSWL010000027">
    <property type="protein sequence ID" value="MDQ0547476.1"/>
    <property type="molecule type" value="Genomic_DNA"/>
</dbReference>